<sequence>MCNRYVTPDQAAVERYWHIGRQNPPKLWGPQVHPRGLGPFIRASERGQELVVGQWALIPPFANSPKLAYSTNTARAEELAQKSTFRQAWARGQRCIILAESFDEPCWESGTNVWWRFRRTDGAPWGLAGLWNTWIRGETSEVVESYTMLTLNADAHALMNRMHKPDPSKPPHAQDKRSVIPIALSDVDQWLNGSQEAATALFVLPPPGAFDAEPLESPRQSSLV</sequence>
<comment type="caution">
    <text evidence="9">The sequence shown here is derived from an EMBL/GenBank/DDBJ whole genome shotgun (WGS) entry which is preliminary data.</text>
</comment>
<name>A0ABU1D9U3_9BURK</name>
<keyword evidence="5" id="KW-0190">Covalent protein-DNA linkage</keyword>
<dbReference type="EMBL" id="JAUZQE010000066">
    <property type="protein sequence ID" value="MDR4127217.1"/>
    <property type="molecule type" value="Genomic_DNA"/>
</dbReference>
<dbReference type="InterPro" id="IPR036590">
    <property type="entry name" value="SRAP-like"/>
</dbReference>
<accession>A0ABU1D9U3</accession>
<evidence type="ECO:0000256" key="3">
    <source>
        <dbReference type="ARBA" id="ARBA00022763"/>
    </source>
</evidence>
<evidence type="ECO:0000256" key="4">
    <source>
        <dbReference type="ARBA" id="ARBA00022801"/>
    </source>
</evidence>
<evidence type="ECO:0000256" key="6">
    <source>
        <dbReference type="ARBA" id="ARBA00023125"/>
    </source>
</evidence>
<comment type="similarity">
    <text evidence="1 8">Belongs to the SOS response-associated peptidase family.</text>
</comment>
<evidence type="ECO:0000256" key="7">
    <source>
        <dbReference type="ARBA" id="ARBA00023239"/>
    </source>
</evidence>
<evidence type="ECO:0000313" key="9">
    <source>
        <dbReference type="EMBL" id="MDR4127217.1"/>
    </source>
</evidence>
<evidence type="ECO:0000256" key="2">
    <source>
        <dbReference type="ARBA" id="ARBA00022670"/>
    </source>
</evidence>
<evidence type="ECO:0000256" key="1">
    <source>
        <dbReference type="ARBA" id="ARBA00008136"/>
    </source>
</evidence>
<keyword evidence="3" id="KW-0227">DNA damage</keyword>
<organism evidence="9 10">
    <name type="scientific">Yanghanlia caeni</name>
    <dbReference type="NCBI Taxonomy" id="3064283"/>
    <lineage>
        <taxon>Bacteria</taxon>
        <taxon>Pseudomonadati</taxon>
        <taxon>Pseudomonadota</taxon>
        <taxon>Betaproteobacteria</taxon>
        <taxon>Burkholderiales</taxon>
        <taxon>Alcaligenaceae</taxon>
        <taxon>Yanghanlia</taxon>
    </lineage>
</organism>
<dbReference type="PANTHER" id="PTHR13604">
    <property type="entry name" value="DC12-RELATED"/>
    <property type="match status" value="1"/>
</dbReference>
<dbReference type="EC" id="3.4.-.-" evidence="8"/>
<evidence type="ECO:0000256" key="8">
    <source>
        <dbReference type="RuleBase" id="RU364100"/>
    </source>
</evidence>
<dbReference type="PANTHER" id="PTHR13604:SF0">
    <property type="entry name" value="ABASIC SITE PROCESSING PROTEIN HMCES"/>
    <property type="match status" value="1"/>
</dbReference>
<keyword evidence="4 8" id="KW-0378">Hydrolase</keyword>
<keyword evidence="7" id="KW-0456">Lyase</keyword>
<dbReference type="InterPro" id="IPR003738">
    <property type="entry name" value="SRAP"/>
</dbReference>
<reference evidence="9 10" key="1">
    <citation type="submission" date="2023-08" db="EMBL/GenBank/DDBJ databases">
        <title>Alcaligenaceae gen. nov., a novel taxon isolated from the sludge of Yixing Pesticide Factory.</title>
        <authorList>
            <person name="Ruan L."/>
        </authorList>
    </citation>
    <scope>NUCLEOTIDE SEQUENCE [LARGE SCALE GENOMIC DNA]</scope>
    <source>
        <strain evidence="9 10">LG-2</strain>
    </source>
</reference>
<keyword evidence="10" id="KW-1185">Reference proteome</keyword>
<evidence type="ECO:0000256" key="5">
    <source>
        <dbReference type="ARBA" id="ARBA00023124"/>
    </source>
</evidence>
<keyword evidence="2 8" id="KW-0645">Protease</keyword>
<proteinExistence type="inferred from homology"/>
<dbReference type="SUPFAM" id="SSF143081">
    <property type="entry name" value="BB1717-like"/>
    <property type="match status" value="1"/>
</dbReference>
<dbReference type="Gene3D" id="3.90.1680.10">
    <property type="entry name" value="SOS response associated peptidase-like"/>
    <property type="match status" value="1"/>
</dbReference>
<gene>
    <name evidence="9" type="ORF">Q8947_14665</name>
</gene>
<protein>
    <recommendedName>
        <fullName evidence="8">Abasic site processing protein</fullName>
        <ecNumber evidence="8">3.4.-.-</ecNumber>
    </recommendedName>
</protein>
<keyword evidence="6" id="KW-0238">DNA-binding</keyword>
<dbReference type="Pfam" id="PF02586">
    <property type="entry name" value="SRAP"/>
    <property type="match status" value="1"/>
</dbReference>
<dbReference type="RefSeq" id="WP_347287749.1">
    <property type="nucleotide sequence ID" value="NZ_JAUZQE010000066.1"/>
</dbReference>
<evidence type="ECO:0000313" key="10">
    <source>
        <dbReference type="Proteomes" id="UP001232156"/>
    </source>
</evidence>
<dbReference type="Proteomes" id="UP001232156">
    <property type="component" value="Unassembled WGS sequence"/>
</dbReference>